<dbReference type="GO" id="GO:0016811">
    <property type="term" value="F:hydrolase activity, acting on carbon-nitrogen (but not peptide) bonds, in linear amides"/>
    <property type="evidence" value="ECO:0007669"/>
    <property type="project" value="TreeGrafter"/>
</dbReference>
<accession>A0A3D9UZZ3</accession>
<comment type="caution">
    <text evidence="3">The sequence shown here is derived from an EMBL/GenBank/DDBJ whole genome shotgun (WGS) entry which is preliminary data.</text>
</comment>
<dbReference type="OrthoDB" id="158614at2"/>
<keyword evidence="4" id="KW-1185">Reference proteome</keyword>
<evidence type="ECO:0000256" key="2">
    <source>
        <dbReference type="SAM" id="MobiDB-lite"/>
    </source>
</evidence>
<dbReference type="AlphaFoldDB" id="A0A3D9UZZ3"/>
<dbReference type="Proteomes" id="UP000256253">
    <property type="component" value="Unassembled WGS sequence"/>
</dbReference>
<dbReference type="EMBL" id="QTUA01000001">
    <property type="protein sequence ID" value="REF32195.1"/>
    <property type="molecule type" value="Genomic_DNA"/>
</dbReference>
<protein>
    <submittedName>
        <fullName evidence="3">LmbE family N-acetylglucosaminyl deacetylase</fullName>
    </submittedName>
</protein>
<dbReference type="GO" id="GO:0016137">
    <property type="term" value="P:glycoside metabolic process"/>
    <property type="evidence" value="ECO:0007669"/>
    <property type="project" value="UniProtKB-ARBA"/>
</dbReference>
<keyword evidence="1" id="KW-0862">Zinc</keyword>
<dbReference type="RefSeq" id="WP_115923935.1">
    <property type="nucleotide sequence ID" value="NZ_QTUA01000001.1"/>
</dbReference>
<feature type="region of interest" description="Disordered" evidence="2">
    <location>
        <begin position="175"/>
        <end position="196"/>
    </location>
</feature>
<reference evidence="3 4" key="1">
    <citation type="submission" date="2018-08" db="EMBL/GenBank/DDBJ databases">
        <title>Sequencing the genomes of 1000 actinobacteria strains.</title>
        <authorList>
            <person name="Klenk H.-P."/>
        </authorList>
    </citation>
    <scope>NUCLEOTIDE SEQUENCE [LARGE SCALE GENOMIC DNA]</scope>
    <source>
        <strain evidence="3 4">DSM 22967</strain>
    </source>
</reference>
<dbReference type="SUPFAM" id="SSF102588">
    <property type="entry name" value="LmbE-like"/>
    <property type="match status" value="1"/>
</dbReference>
<evidence type="ECO:0000256" key="1">
    <source>
        <dbReference type="ARBA" id="ARBA00022833"/>
    </source>
</evidence>
<sequence length="263" mass="28764">MSTLVFLHAHPDDESSQTSGAMARAAAEGHRVVVVFATNGEHGEVPDDLADAETLVDRRRAEAMRSAQVLGTARVAWLGYSDSGMTGWEQNSLAGNLHLADLDEAGGRLAAILDEEDADVLVTYDWHGGYGHPDHVKAHHVGHRGAELAARRPRVLESTMNRDRMRAFHEAALAAGQESDLDPDRPMDDGNPFGSPEAEIHWEVDVCGYLDRKRAAMQAHSSQVTDIGMFMAMPRPIFDIAFGTEWYIEPGRPEGIEAGWPFA</sequence>
<gene>
    <name evidence="3" type="ORF">DFJ65_3297</name>
</gene>
<dbReference type="PANTHER" id="PTHR12993">
    <property type="entry name" value="N-ACETYLGLUCOSAMINYL-PHOSPHATIDYLINOSITOL DE-N-ACETYLASE-RELATED"/>
    <property type="match status" value="1"/>
</dbReference>
<dbReference type="Pfam" id="PF02585">
    <property type="entry name" value="PIG-L"/>
    <property type="match status" value="1"/>
</dbReference>
<dbReference type="InterPro" id="IPR024078">
    <property type="entry name" value="LmbE-like_dom_sf"/>
</dbReference>
<proteinExistence type="predicted"/>
<organism evidence="3 4">
    <name type="scientific">Calidifontibacter indicus</name>
    <dbReference type="NCBI Taxonomy" id="419650"/>
    <lineage>
        <taxon>Bacteria</taxon>
        <taxon>Bacillati</taxon>
        <taxon>Actinomycetota</taxon>
        <taxon>Actinomycetes</taxon>
        <taxon>Micrococcales</taxon>
        <taxon>Dermacoccaceae</taxon>
        <taxon>Calidifontibacter</taxon>
    </lineage>
</organism>
<dbReference type="PANTHER" id="PTHR12993:SF26">
    <property type="entry name" value="1D-MYO-INOSITOL 2-ACETAMIDO-2-DEOXY-ALPHA-D-GLUCOPYRANOSIDE DEACETYLASE"/>
    <property type="match status" value="1"/>
</dbReference>
<name>A0A3D9UZZ3_9MICO</name>
<evidence type="ECO:0000313" key="3">
    <source>
        <dbReference type="EMBL" id="REF32195.1"/>
    </source>
</evidence>
<evidence type="ECO:0000313" key="4">
    <source>
        <dbReference type="Proteomes" id="UP000256253"/>
    </source>
</evidence>
<dbReference type="Gene3D" id="3.40.50.10320">
    <property type="entry name" value="LmbE-like"/>
    <property type="match status" value="1"/>
</dbReference>
<dbReference type="InterPro" id="IPR003737">
    <property type="entry name" value="GlcNAc_PI_deacetylase-related"/>
</dbReference>